<dbReference type="AlphaFoldDB" id="A0A8T3C7N2"/>
<organism evidence="1 2">
    <name type="scientific">Dendrobium nobile</name>
    <name type="common">Orchid</name>
    <dbReference type="NCBI Taxonomy" id="94219"/>
    <lineage>
        <taxon>Eukaryota</taxon>
        <taxon>Viridiplantae</taxon>
        <taxon>Streptophyta</taxon>
        <taxon>Embryophyta</taxon>
        <taxon>Tracheophyta</taxon>
        <taxon>Spermatophyta</taxon>
        <taxon>Magnoliopsida</taxon>
        <taxon>Liliopsida</taxon>
        <taxon>Asparagales</taxon>
        <taxon>Orchidaceae</taxon>
        <taxon>Epidendroideae</taxon>
        <taxon>Malaxideae</taxon>
        <taxon>Dendrobiinae</taxon>
        <taxon>Dendrobium</taxon>
    </lineage>
</organism>
<sequence length="106" mass="12107">MNKNLISPNLILKGGLKLRKNEENELALLDLSTPPQTNPSKPEIKARKIKDKAIMDNTRFGKVYSRLKNPNYAPELMQEFESSFEIEVNTSSQKNLSCTHSQLYIL</sequence>
<keyword evidence="2" id="KW-1185">Reference proteome</keyword>
<dbReference type="Proteomes" id="UP000829196">
    <property type="component" value="Unassembled WGS sequence"/>
</dbReference>
<evidence type="ECO:0000313" key="2">
    <source>
        <dbReference type="Proteomes" id="UP000829196"/>
    </source>
</evidence>
<name>A0A8T3C7N2_DENNO</name>
<dbReference type="EMBL" id="JAGYWB010000001">
    <property type="protein sequence ID" value="KAI0530461.1"/>
    <property type="molecule type" value="Genomic_DNA"/>
</dbReference>
<protein>
    <submittedName>
        <fullName evidence="1">Uncharacterized protein</fullName>
    </submittedName>
</protein>
<proteinExistence type="predicted"/>
<reference evidence="1" key="1">
    <citation type="journal article" date="2022" name="Front. Genet.">
        <title>Chromosome-Scale Assembly of the Dendrobium nobile Genome Provides Insights Into the Molecular Mechanism of the Biosynthesis of the Medicinal Active Ingredient of Dendrobium.</title>
        <authorList>
            <person name="Xu Q."/>
            <person name="Niu S.-C."/>
            <person name="Li K.-L."/>
            <person name="Zheng P.-J."/>
            <person name="Zhang X.-J."/>
            <person name="Jia Y."/>
            <person name="Liu Y."/>
            <person name="Niu Y.-X."/>
            <person name="Yu L.-H."/>
            <person name="Chen D.-F."/>
            <person name="Zhang G.-Q."/>
        </authorList>
    </citation>
    <scope>NUCLEOTIDE SEQUENCE</scope>
    <source>
        <tissue evidence="1">Leaf</tissue>
    </source>
</reference>
<comment type="caution">
    <text evidence="1">The sequence shown here is derived from an EMBL/GenBank/DDBJ whole genome shotgun (WGS) entry which is preliminary data.</text>
</comment>
<gene>
    <name evidence="1" type="ORF">KFK09_000005</name>
</gene>
<accession>A0A8T3C7N2</accession>
<evidence type="ECO:0000313" key="1">
    <source>
        <dbReference type="EMBL" id="KAI0530461.1"/>
    </source>
</evidence>